<protein>
    <recommendedName>
        <fullName evidence="3">Pyruvate kinase</fullName>
    </recommendedName>
</protein>
<evidence type="ECO:0008006" key="3">
    <source>
        <dbReference type="Google" id="ProtNLM"/>
    </source>
</evidence>
<dbReference type="RefSeq" id="WP_211361407.1">
    <property type="nucleotide sequence ID" value="NZ_BAAAEW010000021.1"/>
</dbReference>
<comment type="caution">
    <text evidence="1">The sequence shown here is derived from an EMBL/GenBank/DDBJ whole genome shotgun (WGS) entry which is preliminary data.</text>
</comment>
<name>A0ABN1K545_9BURK</name>
<sequence length="52" mass="5952">MTDAAMGARAECVMLNKGPHLLEAVDILRDLFGRMDAQMHKKTPQLRRLKSW</sequence>
<evidence type="ECO:0000313" key="2">
    <source>
        <dbReference type="Proteomes" id="UP001500279"/>
    </source>
</evidence>
<proteinExistence type="predicted"/>
<dbReference type="EMBL" id="BAAAEW010000021">
    <property type="protein sequence ID" value="GAA0755104.1"/>
    <property type="molecule type" value="Genomic_DNA"/>
</dbReference>
<dbReference type="Proteomes" id="UP001500279">
    <property type="component" value="Unassembled WGS sequence"/>
</dbReference>
<evidence type="ECO:0000313" key="1">
    <source>
        <dbReference type="EMBL" id="GAA0755104.1"/>
    </source>
</evidence>
<gene>
    <name evidence="1" type="ORF">GCM10009107_32260</name>
</gene>
<reference evidence="1 2" key="1">
    <citation type="journal article" date="2019" name="Int. J. Syst. Evol. Microbiol.">
        <title>The Global Catalogue of Microorganisms (GCM) 10K type strain sequencing project: providing services to taxonomists for standard genome sequencing and annotation.</title>
        <authorList>
            <consortium name="The Broad Institute Genomics Platform"/>
            <consortium name="The Broad Institute Genome Sequencing Center for Infectious Disease"/>
            <person name="Wu L."/>
            <person name="Ma J."/>
        </authorList>
    </citation>
    <scope>NUCLEOTIDE SEQUENCE [LARGE SCALE GENOMIC DNA]</scope>
    <source>
        <strain evidence="1 2">JCM 15503</strain>
    </source>
</reference>
<keyword evidence="2" id="KW-1185">Reference proteome</keyword>
<accession>A0ABN1K545</accession>
<organism evidence="1 2">
    <name type="scientific">Ideonella azotifigens</name>
    <dbReference type="NCBI Taxonomy" id="513160"/>
    <lineage>
        <taxon>Bacteria</taxon>
        <taxon>Pseudomonadati</taxon>
        <taxon>Pseudomonadota</taxon>
        <taxon>Betaproteobacteria</taxon>
        <taxon>Burkholderiales</taxon>
        <taxon>Sphaerotilaceae</taxon>
        <taxon>Ideonella</taxon>
    </lineage>
</organism>